<dbReference type="InterPro" id="IPR057572">
    <property type="entry name" value="NonGDSL"/>
</dbReference>
<dbReference type="EMBL" id="VITY01000008">
    <property type="protein sequence ID" value="TWB96111.1"/>
    <property type="molecule type" value="Genomic_DNA"/>
</dbReference>
<name>A0A560LKN7_9BRAD</name>
<evidence type="ECO:0008006" key="4">
    <source>
        <dbReference type="Google" id="ProtNLM"/>
    </source>
</evidence>
<evidence type="ECO:0000313" key="3">
    <source>
        <dbReference type="Proteomes" id="UP000321304"/>
    </source>
</evidence>
<protein>
    <recommendedName>
        <fullName evidence="4">Lipolytic enzyme</fullName>
    </recommendedName>
</protein>
<dbReference type="RefSeq" id="WP_146988381.1">
    <property type="nucleotide sequence ID" value="NZ_VITY01000008.1"/>
</dbReference>
<gene>
    <name evidence="2" type="ORF">FBZ93_108153</name>
</gene>
<dbReference type="Gene3D" id="3.40.50.1110">
    <property type="entry name" value="SGNH hydrolase"/>
    <property type="match status" value="1"/>
</dbReference>
<dbReference type="InterPro" id="IPR036514">
    <property type="entry name" value="SGNH_hydro_sf"/>
</dbReference>
<keyword evidence="1" id="KW-0732">Signal</keyword>
<dbReference type="STRING" id="1755647.AS156_02930"/>
<dbReference type="Pfam" id="PF25182">
    <property type="entry name" value="NonGDSL"/>
    <property type="match status" value="1"/>
</dbReference>
<keyword evidence="3" id="KW-1185">Reference proteome</keyword>
<accession>A0A560LKN7</accession>
<evidence type="ECO:0000313" key="2">
    <source>
        <dbReference type="EMBL" id="TWB96111.1"/>
    </source>
</evidence>
<proteinExistence type="predicted"/>
<sequence length="257" mass="27129">MKSARTMLGLMLLAATLAAAPARAGDTPEPAPPAPPCDVPAYLLASESSLPKVTDAVKANQPLNVLVVGSRSSTIPGNEASAYPATMQAALKEAFPAATIDLSVELQAKSTAEETAGTLVKLVEAKKPTLVIWQTGTVDAMRAIDPDDFRTAINDGVVALRGAGADVVLVNLQYSPRTETMISAPPYLDNIKVVAQQHDVPLFDRFAIMKQWSDAGYFDLFSTAHGVDLAKKVHTCLGRALAKFVIDAAHLGPVQQN</sequence>
<dbReference type="AlphaFoldDB" id="A0A560LKN7"/>
<evidence type="ECO:0000256" key="1">
    <source>
        <dbReference type="SAM" id="SignalP"/>
    </source>
</evidence>
<dbReference type="OrthoDB" id="7203637at2"/>
<organism evidence="2 3">
    <name type="scientific">Bradyrhizobium macuxiense</name>
    <dbReference type="NCBI Taxonomy" id="1755647"/>
    <lineage>
        <taxon>Bacteria</taxon>
        <taxon>Pseudomonadati</taxon>
        <taxon>Pseudomonadota</taxon>
        <taxon>Alphaproteobacteria</taxon>
        <taxon>Hyphomicrobiales</taxon>
        <taxon>Nitrobacteraceae</taxon>
        <taxon>Bradyrhizobium</taxon>
    </lineage>
</organism>
<dbReference type="SUPFAM" id="SSF52266">
    <property type="entry name" value="SGNH hydrolase"/>
    <property type="match status" value="1"/>
</dbReference>
<feature type="signal peptide" evidence="1">
    <location>
        <begin position="1"/>
        <end position="24"/>
    </location>
</feature>
<feature type="chain" id="PRO_5022115698" description="Lipolytic enzyme" evidence="1">
    <location>
        <begin position="25"/>
        <end position="257"/>
    </location>
</feature>
<comment type="caution">
    <text evidence="2">The sequence shown here is derived from an EMBL/GenBank/DDBJ whole genome shotgun (WGS) entry which is preliminary data.</text>
</comment>
<reference evidence="2 3" key="1">
    <citation type="submission" date="2019-06" db="EMBL/GenBank/DDBJ databases">
        <title>Genomic Encyclopedia of Type Strains, Phase IV (KMG-V): Genome sequencing to study the core and pangenomes of soil and plant-associated prokaryotes.</title>
        <authorList>
            <person name="Whitman W."/>
        </authorList>
    </citation>
    <scope>NUCLEOTIDE SEQUENCE [LARGE SCALE GENOMIC DNA]</scope>
    <source>
        <strain evidence="2 3">BR 10355</strain>
    </source>
</reference>
<dbReference type="GO" id="GO:0016788">
    <property type="term" value="F:hydrolase activity, acting on ester bonds"/>
    <property type="evidence" value="ECO:0007669"/>
    <property type="project" value="UniProtKB-ARBA"/>
</dbReference>
<dbReference type="Proteomes" id="UP000321304">
    <property type="component" value="Unassembled WGS sequence"/>
</dbReference>